<dbReference type="RefSeq" id="WP_027446940.1">
    <property type="nucleotide sequence ID" value="NZ_AULJ01000043.1"/>
</dbReference>
<proteinExistence type="predicted"/>
<keyword evidence="3" id="KW-1185">Reference proteome</keyword>
<dbReference type="AlphaFoldDB" id="A0A0A5G7Q2"/>
<feature type="transmembrane region" description="Helical" evidence="1">
    <location>
        <begin position="82"/>
        <end position="100"/>
    </location>
</feature>
<evidence type="ECO:0000313" key="3">
    <source>
        <dbReference type="Proteomes" id="UP000030403"/>
    </source>
</evidence>
<gene>
    <name evidence="2" type="ORF">N783_10240</name>
</gene>
<sequence>MFKQRKFLSLRQYELQKDGVKVKAKGITNNHEYKINFETLGRDIEYYKNGSLGWLIGAIITTIVPLGVLIEDFFLGTEEASFGAGFFYLSISFICFTVYFSKAKNYLIITGGSHNLAFFKNKPSSYDLSEYIEDILLARKDYLRDKYTKIDIGYSFEDQVNIYRRLREEKIITEQEYENLVKVRIDYEEQPKEKAGFI</sequence>
<organism evidence="2 3">
    <name type="scientific">Pontibacillus marinus BH030004 = DSM 16465</name>
    <dbReference type="NCBI Taxonomy" id="1385511"/>
    <lineage>
        <taxon>Bacteria</taxon>
        <taxon>Bacillati</taxon>
        <taxon>Bacillota</taxon>
        <taxon>Bacilli</taxon>
        <taxon>Bacillales</taxon>
        <taxon>Bacillaceae</taxon>
        <taxon>Pontibacillus</taxon>
    </lineage>
</organism>
<evidence type="ECO:0000313" key="2">
    <source>
        <dbReference type="EMBL" id="KGX87130.1"/>
    </source>
</evidence>
<protein>
    <submittedName>
        <fullName evidence="2">Uncharacterized protein</fullName>
    </submittedName>
</protein>
<comment type="caution">
    <text evidence="2">The sequence shown here is derived from an EMBL/GenBank/DDBJ whole genome shotgun (WGS) entry which is preliminary data.</text>
</comment>
<dbReference type="EMBL" id="AVPF01000026">
    <property type="protein sequence ID" value="KGX87130.1"/>
    <property type="molecule type" value="Genomic_DNA"/>
</dbReference>
<dbReference type="Proteomes" id="UP000030403">
    <property type="component" value="Unassembled WGS sequence"/>
</dbReference>
<feature type="transmembrane region" description="Helical" evidence="1">
    <location>
        <begin position="52"/>
        <end position="70"/>
    </location>
</feature>
<name>A0A0A5G7Q2_9BACI</name>
<reference evidence="2 3" key="1">
    <citation type="submission" date="2013-08" db="EMBL/GenBank/DDBJ databases">
        <authorList>
            <person name="Huang J."/>
            <person name="Wang G."/>
        </authorList>
    </citation>
    <scope>NUCLEOTIDE SEQUENCE [LARGE SCALE GENOMIC DNA]</scope>
    <source>
        <strain evidence="2 3">BH030004</strain>
    </source>
</reference>
<accession>A0A0A5G7Q2</accession>
<keyword evidence="1" id="KW-0812">Transmembrane</keyword>
<keyword evidence="1" id="KW-1133">Transmembrane helix</keyword>
<keyword evidence="1" id="KW-0472">Membrane</keyword>
<evidence type="ECO:0000256" key="1">
    <source>
        <dbReference type="SAM" id="Phobius"/>
    </source>
</evidence>